<evidence type="ECO:0000313" key="3">
    <source>
        <dbReference type="Proteomes" id="UP000019812"/>
    </source>
</evidence>
<organism evidence="2 3">
    <name type="scientific">Candidatus Accumulibacter vicinus</name>
    <dbReference type="NCBI Taxonomy" id="2954382"/>
    <lineage>
        <taxon>Bacteria</taxon>
        <taxon>Pseudomonadati</taxon>
        <taxon>Pseudomonadota</taxon>
        <taxon>Betaproteobacteria</taxon>
        <taxon>Candidatus Accumulibacter</taxon>
    </lineage>
</organism>
<dbReference type="InterPro" id="IPR025161">
    <property type="entry name" value="IS402-like_dom"/>
</dbReference>
<gene>
    <name evidence="2" type="ORF">CAPSK01_001637</name>
</gene>
<dbReference type="EMBL" id="JDSS02000019">
    <property type="protein sequence ID" value="KFB68782.1"/>
    <property type="molecule type" value="Genomic_DNA"/>
</dbReference>
<feature type="domain" description="Insertion element IS402-like" evidence="1">
    <location>
        <begin position="7"/>
        <end position="80"/>
    </location>
</feature>
<sequence>MDRLYYLTDEQFEQINRLLPPEEGRRGRPPKVKNREALEGVLHVLRTGTPWRDLPNAYGPWHTIYMRWQRWIARGVWGEILKLLQRLKGVDLTIVFLDSPVVRAHQHAVGAANGHDFSRHPRS</sequence>
<dbReference type="NCBIfam" id="NF033580">
    <property type="entry name" value="transpos_IS5_3"/>
    <property type="match status" value="1"/>
</dbReference>
<dbReference type="PANTHER" id="PTHR46637">
    <property type="entry name" value="TIS1421-TRANSPOSASE PROTEIN A"/>
    <property type="match status" value="1"/>
</dbReference>
<reference evidence="2 3" key="1">
    <citation type="submission" date="2014-07" db="EMBL/GenBank/DDBJ databases">
        <title>Expanding our view of genomic diversity in Candidatus Accumulibacter clades.</title>
        <authorList>
            <person name="Skennerton C.T."/>
            <person name="Barr J.J."/>
            <person name="Slater F.R."/>
            <person name="Bond P.L."/>
            <person name="Tyson G.W."/>
        </authorList>
    </citation>
    <scope>NUCLEOTIDE SEQUENCE [LARGE SCALE GENOMIC DNA]</scope>
    <source>
        <strain evidence="3">SK-01</strain>
    </source>
</reference>
<accession>A0A084Y238</accession>
<dbReference type="Proteomes" id="UP000019812">
    <property type="component" value="Unassembled WGS sequence"/>
</dbReference>
<dbReference type="InterPro" id="IPR052909">
    <property type="entry name" value="Transposase_6_like"/>
</dbReference>
<comment type="caution">
    <text evidence="2">The sequence shown here is derived from an EMBL/GenBank/DDBJ whole genome shotgun (WGS) entry which is preliminary data.</text>
</comment>
<name>A0A084Y238_9PROT</name>
<evidence type="ECO:0000313" key="2">
    <source>
        <dbReference type="EMBL" id="KFB68782.1"/>
    </source>
</evidence>
<dbReference type="PANTHER" id="PTHR46637:SF1">
    <property type="entry name" value="BLL5188 PROTEIN"/>
    <property type="match status" value="1"/>
</dbReference>
<dbReference type="RefSeq" id="WP_273703256.1">
    <property type="nucleotide sequence ID" value="NZ_JDSS02000019.1"/>
</dbReference>
<proteinExistence type="predicted"/>
<protein>
    <submittedName>
        <fullName evidence="2">Transposase</fullName>
    </submittedName>
</protein>
<evidence type="ECO:0000259" key="1">
    <source>
        <dbReference type="Pfam" id="PF13340"/>
    </source>
</evidence>
<dbReference type="Pfam" id="PF13340">
    <property type="entry name" value="DUF4096"/>
    <property type="match status" value="1"/>
</dbReference>
<dbReference type="AlphaFoldDB" id="A0A084Y238"/>